<keyword evidence="2 6" id="KW-0689">Ribosomal protein</keyword>
<dbReference type="EMBL" id="CATOUU010000654">
    <property type="protein sequence ID" value="CAI9938364.1"/>
    <property type="molecule type" value="Genomic_DNA"/>
</dbReference>
<evidence type="ECO:0000256" key="2">
    <source>
        <dbReference type="ARBA" id="ARBA00022980"/>
    </source>
</evidence>
<keyword evidence="3" id="KW-0687">Ribonucleoprotein</keyword>
<evidence type="ECO:0000313" key="4">
    <source>
        <dbReference type="EMBL" id="CAI9923758.1"/>
    </source>
</evidence>
<dbReference type="EMBL" id="CATOUU010000772">
    <property type="protein sequence ID" value="CAI9947005.1"/>
    <property type="molecule type" value="Genomic_DNA"/>
</dbReference>
<accession>A0AA86U8A0</accession>
<evidence type="ECO:0000313" key="6">
    <source>
        <dbReference type="EMBL" id="CAI9947005.1"/>
    </source>
</evidence>
<sequence>MVLPLAHKKIIHKRNTLFIRFQSDQWKRVQPAWRKPRGIDNPVRRQYLGHRPMVSQGYGSDKATRHMLRNGFYEFLIHNVKDLEALRTQNTTYAALIGSQVSAKTRKLIVSKAKELNIKVMNGKARLNKEEK</sequence>
<evidence type="ECO:0000256" key="3">
    <source>
        <dbReference type="ARBA" id="ARBA00023274"/>
    </source>
</evidence>
<evidence type="ECO:0000313" key="8">
    <source>
        <dbReference type="EMBL" id="CAL6044001.1"/>
    </source>
</evidence>
<evidence type="ECO:0000313" key="10">
    <source>
        <dbReference type="Proteomes" id="UP001642409"/>
    </source>
</evidence>
<evidence type="ECO:0000313" key="9">
    <source>
        <dbReference type="EMBL" id="CAL6050039.1"/>
    </source>
</evidence>
<dbReference type="PANTHER" id="PTHR23413:SF1">
    <property type="entry name" value="RIBOSOMAL PROTEIN L32"/>
    <property type="match status" value="1"/>
</dbReference>
<dbReference type="GO" id="GO:0022625">
    <property type="term" value="C:cytosolic large ribosomal subunit"/>
    <property type="evidence" value="ECO:0007669"/>
    <property type="project" value="TreeGrafter"/>
</dbReference>
<keyword evidence="10" id="KW-1185">Reference proteome</keyword>
<reference evidence="7 10" key="2">
    <citation type="submission" date="2024-07" db="EMBL/GenBank/DDBJ databases">
        <authorList>
            <person name="Akdeniz Z."/>
        </authorList>
    </citation>
    <scope>NUCLEOTIDE SEQUENCE [LARGE SCALE GENOMIC DNA]</scope>
</reference>
<dbReference type="CDD" id="cd00513">
    <property type="entry name" value="Ribosomal_L32_L32e"/>
    <property type="match status" value="1"/>
</dbReference>
<dbReference type="InterPro" id="IPR001515">
    <property type="entry name" value="Ribosomal_eL32"/>
</dbReference>
<comment type="caution">
    <text evidence="6">The sequence shown here is derived from an EMBL/GenBank/DDBJ whole genome shotgun (WGS) entry which is preliminary data.</text>
</comment>
<protein>
    <submittedName>
        <fullName evidence="6">Ribosomal protein L32</fullName>
    </submittedName>
    <submittedName>
        <fullName evidence="7">Ribosomal_protein L32</fullName>
    </submittedName>
</protein>
<organism evidence="6">
    <name type="scientific">Hexamita inflata</name>
    <dbReference type="NCBI Taxonomy" id="28002"/>
    <lineage>
        <taxon>Eukaryota</taxon>
        <taxon>Metamonada</taxon>
        <taxon>Diplomonadida</taxon>
        <taxon>Hexamitidae</taxon>
        <taxon>Hexamitinae</taxon>
        <taxon>Hexamita</taxon>
    </lineage>
</organism>
<name>A0AA86U8A0_9EUKA</name>
<dbReference type="PANTHER" id="PTHR23413">
    <property type="entry name" value="60S RIBOSOMAL PROTEIN L32 AND DNA-DIRECTED RNA POLYMERASE II, SUBUNIT N"/>
    <property type="match status" value="1"/>
</dbReference>
<dbReference type="GO" id="GO:0003735">
    <property type="term" value="F:structural constituent of ribosome"/>
    <property type="evidence" value="ECO:0007669"/>
    <property type="project" value="InterPro"/>
</dbReference>
<evidence type="ECO:0000313" key="5">
    <source>
        <dbReference type="EMBL" id="CAI9938364.1"/>
    </source>
</evidence>
<dbReference type="SUPFAM" id="SSF52042">
    <property type="entry name" value="Ribosomal protein L32e"/>
    <property type="match status" value="1"/>
</dbReference>
<dbReference type="GO" id="GO:0006412">
    <property type="term" value="P:translation"/>
    <property type="evidence" value="ECO:0007669"/>
    <property type="project" value="InterPro"/>
</dbReference>
<proteinExistence type="inferred from homology"/>
<comment type="similarity">
    <text evidence="1">Belongs to the eukaryotic ribosomal protein eL32 family.</text>
</comment>
<dbReference type="SMART" id="SM01393">
    <property type="entry name" value="Ribosomal_L32e"/>
    <property type="match status" value="1"/>
</dbReference>
<dbReference type="EMBL" id="CAXDID020000183">
    <property type="protein sequence ID" value="CAL6050039.1"/>
    <property type="molecule type" value="Genomic_DNA"/>
</dbReference>
<evidence type="ECO:0000256" key="1">
    <source>
        <dbReference type="ARBA" id="ARBA00008431"/>
    </source>
</evidence>
<dbReference type="InterPro" id="IPR036351">
    <property type="entry name" value="Ribosomal_eL32_sf"/>
</dbReference>
<evidence type="ECO:0000313" key="7">
    <source>
        <dbReference type="EMBL" id="CAL5990671.1"/>
    </source>
</evidence>
<gene>
    <name evidence="4" type="ORF">HINF_LOCUS11403</name>
    <name evidence="7" type="ORF">HINF_LOCUS11503</name>
    <name evidence="5" type="ORF">HINF_LOCUS26009</name>
    <name evidence="6" type="ORF">HINF_LOCUS34650</name>
    <name evidence="8" type="ORF">HINF_LOCUS40346</name>
    <name evidence="9" type="ORF">HINF_LOCUS43695</name>
</gene>
<dbReference type="Pfam" id="PF01655">
    <property type="entry name" value="Ribosomal_L32e"/>
    <property type="match status" value="1"/>
</dbReference>
<dbReference type="Proteomes" id="UP001642409">
    <property type="component" value="Unassembled WGS sequence"/>
</dbReference>
<dbReference type="AlphaFoldDB" id="A0AA86U8A0"/>
<reference evidence="6" key="1">
    <citation type="submission" date="2023-06" db="EMBL/GenBank/DDBJ databases">
        <authorList>
            <person name="Kurt Z."/>
        </authorList>
    </citation>
    <scope>NUCLEOTIDE SEQUENCE</scope>
</reference>
<dbReference type="EMBL" id="CAXDID020000159">
    <property type="protein sequence ID" value="CAL6044001.1"/>
    <property type="molecule type" value="Genomic_DNA"/>
</dbReference>
<dbReference type="EMBL" id="CATOUU010000295">
    <property type="protein sequence ID" value="CAI9923758.1"/>
    <property type="molecule type" value="Genomic_DNA"/>
</dbReference>
<dbReference type="EMBL" id="CAXDID020000025">
    <property type="protein sequence ID" value="CAL5990671.1"/>
    <property type="molecule type" value="Genomic_DNA"/>
</dbReference>